<feature type="region of interest" description="Disordered" evidence="1">
    <location>
        <begin position="92"/>
        <end position="158"/>
    </location>
</feature>
<reference evidence="2 3" key="1">
    <citation type="submission" date="2024-04" db="EMBL/GenBank/DDBJ databases">
        <authorList>
            <person name="Fracassetti M."/>
        </authorList>
    </citation>
    <scope>NUCLEOTIDE SEQUENCE [LARGE SCALE GENOMIC DNA]</scope>
</reference>
<feature type="region of interest" description="Disordered" evidence="1">
    <location>
        <begin position="255"/>
        <end position="281"/>
    </location>
</feature>
<evidence type="ECO:0000313" key="2">
    <source>
        <dbReference type="EMBL" id="CAL1358782.1"/>
    </source>
</evidence>
<sequence length="281" mass="31620">MPTRKLGRKLYMEEEDYLTYRNTSKSVWVNRNVQVYNRGSAKTSRGRVQEAPSGPTDHSQAQGLSHSLSGELTAQATKETQPRLHEPHIKLARNRASPKRFVFKTSPRVKIGGGVRQLQKKRSPKKTASLPRQGTKGRQQPDRRARQAPQRRQKEDDMVEVLEQSRRRRLILHEESEEEELAGTKDTGLTPLKDPRLSSKTGTQPGVALPRVRPCLRKAGANGLLTMAKQDVGSDSSSAMHELEEEEVVVPLDDLVYENHQKDSDSDGDHSPGDHNPFEIK</sequence>
<name>A0AAV2CQD8_9ROSI</name>
<evidence type="ECO:0000313" key="3">
    <source>
        <dbReference type="Proteomes" id="UP001497516"/>
    </source>
</evidence>
<accession>A0AAV2CQD8</accession>
<dbReference type="Proteomes" id="UP001497516">
    <property type="component" value="Chromosome 10"/>
</dbReference>
<feature type="compositionally biased region" description="Basic and acidic residues" evidence="1">
    <location>
        <begin position="257"/>
        <end position="281"/>
    </location>
</feature>
<proteinExistence type="predicted"/>
<protein>
    <submittedName>
        <fullName evidence="2">Uncharacterized protein</fullName>
    </submittedName>
</protein>
<dbReference type="EMBL" id="OZ034814">
    <property type="protein sequence ID" value="CAL1358782.1"/>
    <property type="molecule type" value="Genomic_DNA"/>
</dbReference>
<gene>
    <name evidence="2" type="ORF">LTRI10_LOCUS6308</name>
</gene>
<organism evidence="2 3">
    <name type="scientific">Linum trigynum</name>
    <dbReference type="NCBI Taxonomy" id="586398"/>
    <lineage>
        <taxon>Eukaryota</taxon>
        <taxon>Viridiplantae</taxon>
        <taxon>Streptophyta</taxon>
        <taxon>Embryophyta</taxon>
        <taxon>Tracheophyta</taxon>
        <taxon>Spermatophyta</taxon>
        <taxon>Magnoliopsida</taxon>
        <taxon>eudicotyledons</taxon>
        <taxon>Gunneridae</taxon>
        <taxon>Pentapetalae</taxon>
        <taxon>rosids</taxon>
        <taxon>fabids</taxon>
        <taxon>Malpighiales</taxon>
        <taxon>Linaceae</taxon>
        <taxon>Linum</taxon>
    </lineage>
</organism>
<evidence type="ECO:0000256" key="1">
    <source>
        <dbReference type="SAM" id="MobiDB-lite"/>
    </source>
</evidence>
<feature type="compositionally biased region" description="Polar residues" evidence="1">
    <location>
        <begin position="56"/>
        <end position="65"/>
    </location>
</feature>
<dbReference type="AlphaFoldDB" id="A0AAV2CQD8"/>
<keyword evidence="3" id="KW-1185">Reference proteome</keyword>
<feature type="region of interest" description="Disordered" evidence="1">
    <location>
        <begin position="39"/>
        <end position="65"/>
    </location>
</feature>
<feature type="compositionally biased region" description="Basic residues" evidence="1">
    <location>
        <begin position="92"/>
        <end position="102"/>
    </location>
</feature>
<feature type="region of interest" description="Disordered" evidence="1">
    <location>
        <begin position="172"/>
        <end position="211"/>
    </location>
</feature>